<protein>
    <submittedName>
        <fullName evidence="2">Lipocalin family protein</fullName>
    </submittedName>
</protein>
<name>A0ABU3D3G7_9FLAO</name>
<evidence type="ECO:0000313" key="3">
    <source>
        <dbReference type="Proteomes" id="UP001262582"/>
    </source>
</evidence>
<sequence length="132" mass="14581">MKTFLHLSNIAVFLLIFGCNSEDEEITVLDVSIQNLTGTWKLTEVYVSPGGETEWRPVANGHTYTFSGNGTFSSTGLDSCKEGEYSLNDDTLNLNCGEESLVQKIDSISSGVLILKNPRCIEACLYKYKKVD</sequence>
<keyword evidence="3" id="KW-1185">Reference proteome</keyword>
<organism evidence="2 3">
    <name type="scientific">Autumnicola musiva</name>
    <dbReference type="NCBI Taxonomy" id="3075589"/>
    <lineage>
        <taxon>Bacteria</taxon>
        <taxon>Pseudomonadati</taxon>
        <taxon>Bacteroidota</taxon>
        <taxon>Flavobacteriia</taxon>
        <taxon>Flavobacteriales</taxon>
        <taxon>Flavobacteriaceae</taxon>
        <taxon>Autumnicola</taxon>
    </lineage>
</organism>
<dbReference type="InterPro" id="IPR024311">
    <property type="entry name" value="Lipocalin-like"/>
</dbReference>
<accession>A0ABU3D3G7</accession>
<dbReference type="RefSeq" id="WP_311502473.1">
    <property type="nucleotide sequence ID" value="NZ_JAVRHK010000003.1"/>
</dbReference>
<dbReference type="EMBL" id="JAVRHK010000003">
    <property type="protein sequence ID" value="MDT0676080.1"/>
    <property type="molecule type" value="Genomic_DNA"/>
</dbReference>
<dbReference type="Pfam" id="PF13648">
    <property type="entry name" value="Lipocalin_4"/>
    <property type="match status" value="1"/>
</dbReference>
<gene>
    <name evidence="2" type="ORF">RM539_05735</name>
</gene>
<reference evidence="2 3" key="1">
    <citation type="submission" date="2023-09" db="EMBL/GenBank/DDBJ databases">
        <authorList>
            <person name="Rey-Velasco X."/>
        </authorList>
    </citation>
    <scope>NUCLEOTIDE SEQUENCE [LARGE SCALE GENOMIC DNA]</scope>
    <source>
        <strain evidence="2 3">F117</strain>
    </source>
</reference>
<dbReference type="PROSITE" id="PS51257">
    <property type="entry name" value="PROKAR_LIPOPROTEIN"/>
    <property type="match status" value="1"/>
</dbReference>
<proteinExistence type="predicted"/>
<dbReference type="Proteomes" id="UP001262582">
    <property type="component" value="Unassembled WGS sequence"/>
</dbReference>
<feature type="domain" description="Lipocalin-like" evidence="1">
    <location>
        <begin position="36"/>
        <end position="113"/>
    </location>
</feature>
<evidence type="ECO:0000259" key="1">
    <source>
        <dbReference type="Pfam" id="PF13648"/>
    </source>
</evidence>
<evidence type="ECO:0000313" key="2">
    <source>
        <dbReference type="EMBL" id="MDT0676080.1"/>
    </source>
</evidence>
<comment type="caution">
    <text evidence="2">The sequence shown here is derived from an EMBL/GenBank/DDBJ whole genome shotgun (WGS) entry which is preliminary data.</text>
</comment>